<keyword evidence="10" id="KW-0812">Transmembrane</keyword>
<dbReference type="GO" id="GO:0046983">
    <property type="term" value="F:protein dimerization activity"/>
    <property type="evidence" value="ECO:0007669"/>
    <property type="project" value="InterPro"/>
</dbReference>
<dbReference type="InterPro" id="IPR003594">
    <property type="entry name" value="HATPase_dom"/>
</dbReference>
<reference evidence="13 14" key="1">
    <citation type="submission" date="2015-10" db="EMBL/GenBank/DDBJ databases">
        <title>Draft genome sequence of Streptomyces griseoruber DSM 40281, type strain for the species Streptomyces griseoruber.</title>
        <authorList>
            <person name="Ruckert C."/>
            <person name="Winkler A."/>
            <person name="Kalinowski J."/>
            <person name="Kampfer P."/>
            <person name="Glaeser S."/>
        </authorList>
    </citation>
    <scope>NUCLEOTIDE SEQUENCE [LARGE SCALE GENOMIC DNA]</scope>
    <source>
        <strain evidence="13 14">DSM 40281</strain>
    </source>
</reference>
<dbReference type="InterPro" id="IPR011712">
    <property type="entry name" value="Sig_transdc_His_kin_sub3_dim/P"/>
</dbReference>
<keyword evidence="9" id="KW-0175">Coiled coil</keyword>
<dbReference type="PANTHER" id="PTHR24421:SF10">
    <property type="entry name" value="NITRATE_NITRITE SENSOR PROTEIN NARQ"/>
    <property type="match status" value="1"/>
</dbReference>
<name>A0A101SU94_9ACTN</name>
<feature type="transmembrane region" description="Helical" evidence="10">
    <location>
        <begin position="479"/>
        <end position="499"/>
    </location>
</feature>
<keyword evidence="3" id="KW-0597">Phosphoprotein</keyword>
<comment type="caution">
    <text evidence="13">The sequence shown here is derived from an EMBL/GenBank/DDBJ whole genome shotgun (WGS) entry which is preliminary data.</text>
</comment>
<dbReference type="STRING" id="1943.AQJ64_27085"/>
<evidence type="ECO:0000256" key="10">
    <source>
        <dbReference type="SAM" id="Phobius"/>
    </source>
</evidence>
<dbReference type="Pfam" id="PF07730">
    <property type="entry name" value="HisKA_3"/>
    <property type="match status" value="1"/>
</dbReference>
<organism evidence="13 14">
    <name type="scientific">Streptomyces griseoruber</name>
    <dbReference type="NCBI Taxonomy" id="1943"/>
    <lineage>
        <taxon>Bacteria</taxon>
        <taxon>Bacillati</taxon>
        <taxon>Actinomycetota</taxon>
        <taxon>Actinomycetes</taxon>
        <taxon>Kitasatosporales</taxon>
        <taxon>Streptomycetaceae</taxon>
        <taxon>Streptomyces</taxon>
    </lineage>
</organism>
<evidence type="ECO:0000256" key="3">
    <source>
        <dbReference type="ARBA" id="ARBA00022553"/>
    </source>
</evidence>
<accession>A0A101SU94</accession>
<dbReference type="RefSeq" id="WP_055633764.1">
    <property type="nucleotide sequence ID" value="NZ_JBIRTR010000022.1"/>
</dbReference>
<feature type="transmembrane region" description="Helical" evidence="10">
    <location>
        <begin position="132"/>
        <end position="150"/>
    </location>
</feature>
<keyword evidence="5" id="KW-0547">Nucleotide-binding</keyword>
<dbReference type="InterPro" id="IPR050482">
    <property type="entry name" value="Sensor_HK_TwoCompSys"/>
</dbReference>
<evidence type="ECO:0000259" key="11">
    <source>
        <dbReference type="Pfam" id="PF02518"/>
    </source>
</evidence>
<feature type="transmembrane region" description="Helical" evidence="10">
    <location>
        <begin position="426"/>
        <end position="447"/>
    </location>
</feature>
<evidence type="ECO:0000313" key="13">
    <source>
        <dbReference type="EMBL" id="KUN80078.1"/>
    </source>
</evidence>
<feature type="transmembrane region" description="Helical" evidence="10">
    <location>
        <begin position="538"/>
        <end position="566"/>
    </location>
</feature>
<dbReference type="OrthoDB" id="4299820at2"/>
<dbReference type="CDD" id="cd16917">
    <property type="entry name" value="HATPase_UhpB-NarQ-NarX-like"/>
    <property type="match status" value="1"/>
</dbReference>
<dbReference type="SUPFAM" id="SSF55874">
    <property type="entry name" value="ATPase domain of HSP90 chaperone/DNA topoisomerase II/histidine kinase"/>
    <property type="match status" value="1"/>
</dbReference>
<feature type="transmembrane region" description="Helical" evidence="10">
    <location>
        <begin position="37"/>
        <end position="56"/>
    </location>
</feature>
<evidence type="ECO:0000256" key="5">
    <source>
        <dbReference type="ARBA" id="ARBA00022741"/>
    </source>
</evidence>
<keyword evidence="4" id="KW-0808">Transferase</keyword>
<feature type="domain" description="Signal transduction histidine kinase subgroup 3 dimerisation and phosphoacceptor" evidence="12">
    <location>
        <begin position="179"/>
        <end position="244"/>
    </location>
</feature>
<evidence type="ECO:0000313" key="14">
    <source>
        <dbReference type="Proteomes" id="UP000052982"/>
    </source>
</evidence>
<evidence type="ECO:0000256" key="4">
    <source>
        <dbReference type="ARBA" id="ARBA00022679"/>
    </source>
</evidence>
<dbReference type="Gene3D" id="1.20.5.1930">
    <property type="match status" value="1"/>
</dbReference>
<evidence type="ECO:0000256" key="1">
    <source>
        <dbReference type="ARBA" id="ARBA00000085"/>
    </source>
</evidence>
<dbReference type="Pfam" id="PF02518">
    <property type="entry name" value="HATPase_c"/>
    <property type="match status" value="1"/>
</dbReference>
<dbReference type="EMBL" id="LMWW01000045">
    <property type="protein sequence ID" value="KUN80078.1"/>
    <property type="molecule type" value="Genomic_DNA"/>
</dbReference>
<protein>
    <recommendedName>
        <fullName evidence="2">histidine kinase</fullName>
        <ecNumber evidence="2">2.7.13.3</ecNumber>
    </recommendedName>
</protein>
<keyword evidence="10" id="KW-1133">Transmembrane helix</keyword>
<sequence>MPETETVRRWLLPALLAAAQLAWLAIAGPWRDGDPRAVVAAGAVGCALAVETAALGRRRQAPVSALAWSVGAMAVGLVAWQDGYFALGAMVSLYSVAVRCPLPVTLRAVAAVVGAEWLLSFALAGFRTVPVAEWAVAALLYVLCAGLGEARRKWHARRLTAARRLAGAEEGRRNAAENERQRLARELHDVSAHHLTSVVVTVDTALRLGGTRPELTAEALEFAERTGLETQASLQRLVGLMRDPEPREAASLTGRIQELVAGFGRLGRPIATELPPDLTGPVGEAVHGIVREALTNAVRYAPGAAVRVSVRRAAGRLLLSVTNGPAEARASRTTGITGAGLGIKGMEQRAAAVGGELDAGPTAEGGWRVEAVLPDAGGAQPAHGWQRDVLREQLLVDPALAFTAAVLPVFFVLVGAEDLSRQARHAAIPGIVLASVLFALHGLPLVWRRRAPRAALLAVLASSLLWPVAAARAPLSQLSAYFVVGLVAECLAVNALGAYSHRGARTWPWVIAAGTVSACAVITTAAADGELTAEEPSWLLATVLIVPSGMLACAGFALLWGAGLLVRRRRLRVLARDDFALASSAWQADRSAGAERELLAGQLSDAVLHRTARLVELARAGRLDEVAAEARSTLAAMRALLHGLDRPPRA</sequence>
<dbReference type="GO" id="GO:0005524">
    <property type="term" value="F:ATP binding"/>
    <property type="evidence" value="ECO:0007669"/>
    <property type="project" value="UniProtKB-KW"/>
</dbReference>
<feature type="domain" description="Histidine kinase/HSP90-like ATPase" evidence="11">
    <location>
        <begin position="285"/>
        <end position="375"/>
    </location>
</feature>
<keyword evidence="7" id="KW-0067">ATP-binding</keyword>
<evidence type="ECO:0000256" key="6">
    <source>
        <dbReference type="ARBA" id="ARBA00022777"/>
    </source>
</evidence>
<dbReference type="Proteomes" id="UP000052982">
    <property type="component" value="Unassembled WGS sequence"/>
</dbReference>
<evidence type="ECO:0000259" key="12">
    <source>
        <dbReference type="Pfam" id="PF07730"/>
    </source>
</evidence>
<gene>
    <name evidence="13" type="ORF">AQJ64_27085</name>
</gene>
<dbReference type="EC" id="2.7.13.3" evidence="2"/>
<evidence type="ECO:0000256" key="9">
    <source>
        <dbReference type="SAM" id="Coils"/>
    </source>
</evidence>
<keyword evidence="10" id="KW-0472">Membrane</keyword>
<dbReference type="PANTHER" id="PTHR24421">
    <property type="entry name" value="NITRATE/NITRITE SENSOR PROTEIN NARX-RELATED"/>
    <property type="match status" value="1"/>
</dbReference>
<evidence type="ECO:0000256" key="2">
    <source>
        <dbReference type="ARBA" id="ARBA00012438"/>
    </source>
</evidence>
<dbReference type="AlphaFoldDB" id="A0A101SU94"/>
<evidence type="ECO:0000256" key="8">
    <source>
        <dbReference type="ARBA" id="ARBA00023012"/>
    </source>
</evidence>
<feature type="transmembrane region" description="Helical" evidence="10">
    <location>
        <begin position="394"/>
        <end position="414"/>
    </location>
</feature>
<dbReference type="GO" id="GO:0016020">
    <property type="term" value="C:membrane"/>
    <property type="evidence" value="ECO:0007669"/>
    <property type="project" value="InterPro"/>
</dbReference>
<feature type="transmembrane region" description="Helical" evidence="10">
    <location>
        <begin position="506"/>
        <end position="526"/>
    </location>
</feature>
<evidence type="ECO:0000256" key="7">
    <source>
        <dbReference type="ARBA" id="ARBA00022840"/>
    </source>
</evidence>
<dbReference type="Gene3D" id="3.30.565.10">
    <property type="entry name" value="Histidine kinase-like ATPase, C-terminal domain"/>
    <property type="match status" value="1"/>
</dbReference>
<feature type="transmembrane region" description="Helical" evidence="10">
    <location>
        <begin position="63"/>
        <end position="80"/>
    </location>
</feature>
<keyword evidence="6" id="KW-0418">Kinase</keyword>
<dbReference type="InterPro" id="IPR036890">
    <property type="entry name" value="HATPase_C_sf"/>
</dbReference>
<feature type="transmembrane region" description="Helical" evidence="10">
    <location>
        <begin position="454"/>
        <end position="473"/>
    </location>
</feature>
<feature type="coiled-coil region" evidence="9">
    <location>
        <begin position="166"/>
        <end position="193"/>
    </location>
</feature>
<comment type="catalytic activity">
    <reaction evidence="1">
        <text>ATP + protein L-histidine = ADP + protein N-phospho-L-histidine.</text>
        <dbReference type="EC" id="2.7.13.3"/>
    </reaction>
</comment>
<dbReference type="GO" id="GO:0000155">
    <property type="term" value="F:phosphorelay sensor kinase activity"/>
    <property type="evidence" value="ECO:0007669"/>
    <property type="project" value="InterPro"/>
</dbReference>
<keyword evidence="8" id="KW-0902">Two-component regulatory system</keyword>
<keyword evidence="14" id="KW-1185">Reference proteome</keyword>
<proteinExistence type="predicted"/>